<evidence type="ECO:0000313" key="3">
    <source>
        <dbReference type="EMBL" id="CAG2186554.1"/>
    </source>
</evidence>
<dbReference type="EMBL" id="CAJPWZ010000139">
    <property type="protein sequence ID" value="CAG2186554.1"/>
    <property type="molecule type" value="Genomic_DNA"/>
</dbReference>
<dbReference type="PANTHER" id="PTHR47526">
    <property type="entry name" value="ATP-DEPENDENT DNA HELICASE"/>
    <property type="match status" value="1"/>
</dbReference>
<dbReference type="Pfam" id="PF09588">
    <property type="entry name" value="YqaJ"/>
    <property type="match status" value="1"/>
</dbReference>
<dbReference type="SUPFAM" id="SSF52980">
    <property type="entry name" value="Restriction endonuclease-like"/>
    <property type="match status" value="1"/>
</dbReference>
<keyword evidence="1" id="KW-0862">Zinc</keyword>
<evidence type="ECO:0000256" key="1">
    <source>
        <dbReference type="PROSITE-ProRule" id="PRU00325"/>
    </source>
</evidence>
<dbReference type="GO" id="GO:0008270">
    <property type="term" value="F:zinc ion binding"/>
    <property type="evidence" value="ECO:0007669"/>
    <property type="project" value="UniProtKB-KW"/>
</dbReference>
<dbReference type="InterPro" id="IPR011335">
    <property type="entry name" value="Restrct_endonuc-II-like"/>
</dbReference>
<dbReference type="GO" id="GO:0006281">
    <property type="term" value="P:DNA repair"/>
    <property type="evidence" value="ECO:0007669"/>
    <property type="project" value="UniProtKB-ARBA"/>
</dbReference>
<dbReference type="AlphaFoldDB" id="A0A8S3PS25"/>
<organism evidence="3 4">
    <name type="scientific">Mytilus edulis</name>
    <name type="common">Blue mussel</name>
    <dbReference type="NCBI Taxonomy" id="6550"/>
    <lineage>
        <taxon>Eukaryota</taxon>
        <taxon>Metazoa</taxon>
        <taxon>Spiralia</taxon>
        <taxon>Lophotrochozoa</taxon>
        <taxon>Mollusca</taxon>
        <taxon>Bivalvia</taxon>
        <taxon>Autobranchia</taxon>
        <taxon>Pteriomorphia</taxon>
        <taxon>Mytilida</taxon>
        <taxon>Mytiloidea</taxon>
        <taxon>Mytilidae</taxon>
        <taxon>Mytilinae</taxon>
        <taxon>Mytilus</taxon>
    </lineage>
</organism>
<comment type="caution">
    <text evidence="3">The sequence shown here is derived from an EMBL/GenBank/DDBJ whole genome shotgun (WGS) entry which is preliminary data.</text>
</comment>
<keyword evidence="4" id="KW-1185">Reference proteome</keyword>
<dbReference type="InterPro" id="IPR011604">
    <property type="entry name" value="PDDEXK-like_dom_sf"/>
</dbReference>
<dbReference type="PANTHER" id="PTHR47526:SF3">
    <property type="entry name" value="PHD-TYPE DOMAIN-CONTAINING PROTEIN"/>
    <property type="match status" value="1"/>
</dbReference>
<evidence type="ECO:0000313" key="4">
    <source>
        <dbReference type="Proteomes" id="UP000683360"/>
    </source>
</evidence>
<feature type="domain" description="SWIM-type" evidence="2">
    <location>
        <begin position="97"/>
        <end position="133"/>
    </location>
</feature>
<dbReference type="CDD" id="cd22343">
    <property type="entry name" value="PDDEXK_lambda_exonuclease-like"/>
    <property type="match status" value="1"/>
</dbReference>
<evidence type="ECO:0000259" key="2">
    <source>
        <dbReference type="PROSITE" id="PS50966"/>
    </source>
</evidence>
<accession>A0A8S3PS25</accession>
<name>A0A8S3PS25_MYTED</name>
<keyword evidence="1" id="KW-0863">Zinc-finger</keyword>
<reference evidence="3" key="1">
    <citation type="submission" date="2021-03" db="EMBL/GenBank/DDBJ databases">
        <authorList>
            <person name="Bekaert M."/>
        </authorList>
    </citation>
    <scope>NUCLEOTIDE SEQUENCE</scope>
</reference>
<dbReference type="InterPro" id="IPR019080">
    <property type="entry name" value="YqaJ_viral_recombinase"/>
</dbReference>
<dbReference type="OrthoDB" id="8830353at2759"/>
<proteinExistence type="predicted"/>
<dbReference type="Gene3D" id="3.90.320.10">
    <property type="match status" value="1"/>
</dbReference>
<protein>
    <recommendedName>
        <fullName evidence="2">SWIM-type domain-containing protein</fullName>
    </recommendedName>
</protein>
<dbReference type="InterPro" id="IPR007527">
    <property type="entry name" value="Znf_SWIM"/>
</dbReference>
<sequence length="497" mass="56550">MSSVAKEWKPPGVDKVKTWIDDMRVWPNMMYGDIYNFLVESKAVDGQQMKNFKSLQSFNYFQSGNVGVTTHHINNDKTIMFKGEVRSSQTVSRTNDVFVLCNEDGSIVNGWCSCMAGQGHTCSHVGAVLWKIEHAVRNNLTGVACTDENAKWNRGTTRNVEPKPLLNIIFKKPKAGEDIMDSEEDNNIPGSRDTPMYTLDREFKEAVNNSKLLPLYNIKGTTASKSFTCKPFTKDIIQEDHGDHTALDSCGKCSNFVNKYISLTPAKVQELHMNTKGQSGSVLWKDARKIRLTASSASKVPIKETTDCSAFIREHLYPKFTGNKFTRYGNEQEPIAKKYLQSEGHNVVDHGMYVSLTENWLSASPDGIINGDTILEVKCPFPIANKWNCLDELIANTKYDVEKNGEGIYVLKKKGSRAYFMQIQLTMFCTGLHKAKIFIWRSPDDNILIDIAFDQEYVQQLVQRLRTFYSNKMLNRIVDEIDNDRLVLSRIFRNFMK</sequence>
<gene>
    <name evidence="3" type="ORF">MEDL_2061</name>
</gene>
<keyword evidence="1" id="KW-0479">Metal-binding</keyword>
<dbReference type="Proteomes" id="UP000683360">
    <property type="component" value="Unassembled WGS sequence"/>
</dbReference>
<dbReference type="PROSITE" id="PS50966">
    <property type="entry name" value="ZF_SWIM"/>
    <property type="match status" value="1"/>
</dbReference>